<dbReference type="AlphaFoldDB" id="V5TDZ8"/>
<reference evidence="2" key="1">
    <citation type="submission" date="2013-08" db="EMBL/GenBank/DDBJ databases">
        <title>The neuropeptide complement of the marine annelid Platynereis dumerilii.</title>
        <authorList>
            <person name="Conzelmann M."/>
            <person name="Williams E.A."/>
            <person name="Krug K."/>
            <person name="Franz-Wachtel M."/>
            <person name="Macek B."/>
            <person name="Jekely G."/>
        </authorList>
    </citation>
    <scope>NUCLEOTIDE SEQUENCE</scope>
</reference>
<proteinExistence type="evidence at transcript level"/>
<feature type="chain" id="PRO_5004741843" evidence="1">
    <location>
        <begin position="24"/>
        <end position="86"/>
    </location>
</feature>
<name>V5TDZ8_PLADU</name>
<dbReference type="GO" id="GO:0005179">
    <property type="term" value="F:hormone activity"/>
    <property type="evidence" value="ECO:0007669"/>
    <property type="project" value="InterPro"/>
</dbReference>
<keyword evidence="2" id="KW-0527">Neuropeptide</keyword>
<feature type="signal peptide" evidence="1">
    <location>
        <begin position="1"/>
        <end position="23"/>
    </location>
</feature>
<dbReference type="GO" id="GO:0007218">
    <property type="term" value="P:neuropeptide signaling pathway"/>
    <property type="evidence" value="ECO:0007669"/>
    <property type="project" value="UniProtKB-KW"/>
</dbReference>
<dbReference type="GO" id="GO:0005576">
    <property type="term" value="C:extracellular region"/>
    <property type="evidence" value="ECO:0007669"/>
    <property type="project" value="UniProtKB-SubCell"/>
</dbReference>
<accession>V5TDZ8</accession>
<evidence type="ECO:0000313" key="2">
    <source>
        <dbReference type="EMBL" id="AHB62361.1"/>
    </source>
</evidence>
<dbReference type="EMBL" id="KF515922">
    <property type="protein sequence ID" value="AHB62361.1"/>
    <property type="molecule type" value="mRNA"/>
</dbReference>
<evidence type="ECO:0000256" key="1">
    <source>
        <dbReference type="SAM" id="SignalP"/>
    </source>
</evidence>
<organism evidence="2">
    <name type="scientific">Platynereis dumerilii</name>
    <name type="common">Dumeril's clam worm</name>
    <dbReference type="NCBI Taxonomy" id="6359"/>
    <lineage>
        <taxon>Eukaryota</taxon>
        <taxon>Metazoa</taxon>
        <taxon>Spiralia</taxon>
        <taxon>Lophotrochozoa</taxon>
        <taxon>Annelida</taxon>
        <taxon>Polychaeta</taxon>
        <taxon>Errantia</taxon>
        <taxon>Phyllodocida</taxon>
        <taxon>Nereididae</taxon>
        <taxon>Platynereis</taxon>
    </lineage>
</organism>
<sequence length="86" mass="9685">MRAWLVLLVACIVIAYQAHTSDAQFSFSLPGKWGNGKRAALGWGKRGECGDFDPDAIFNVYRAIQAEALRINECMQQKLEEESKKH</sequence>
<keyword evidence="1" id="KW-0732">Signal</keyword>
<protein>
    <submittedName>
        <fullName evidence="2">Adipokinetic hormone 1 neuropeptide 1</fullName>
    </submittedName>
</protein>